<evidence type="ECO:0000256" key="6">
    <source>
        <dbReference type="PIRSR" id="PIRSR617867-1"/>
    </source>
</evidence>
<feature type="active site" description="Nucleophile" evidence="6">
    <location>
        <position position="13"/>
    </location>
</feature>
<evidence type="ECO:0000313" key="9">
    <source>
        <dbReference type="Proteomes" id="UP000254601"/>
    </source>
</evidence>
<dbReference type="AlphaFoldDB" id="A0A380MN72"/>
<feature type="active site" description="Nucleophile" evidence="6">
    <location>
        <position position="7"/>
    </location>
</feature>
<dbReference type="InterPro" id="IPR050438">
    <property type="entry name" value="LMW_PTPase"/>
</dbReference>
<dbReference type="PANTHER" id="PTHR11717">
    <property type="entry name" value="LOW MOLECULAR WEIGHT PROTEIN TYROSINE PHOSPHATASE"/>
    <property type="match status" value="1"/>
</dbReference>
<dbReference type="PANTHER" id="PTHR11717:SF31">
    <property type="entry name" value="LOW MOLECULAR WEIGHT PROTEIN-TYROSINE-PHOSPHATASE ETP-RELATED"/>
    <property type="match status" value="1"/>
</dbReference>
<dbReference type="GO" id="GO:0004725">
    <property type="term" value="F:protein tyrosine phosphatase activity"/>
    <property type="evidence" value="ECO:0007669"/>
    <property type="project" value="UniProtKB-EC"/>
</dbReference>
<evidence type="ECO:0000256" key="4">
    <source>
        <dbReference type="ARBA" id="ARBA00022912"/>
    </source>
</evidence>
<reference evidence="8 9" key="1">
    <citation type="submission" date="2018-06" db="EMBL/GenBank/DDBJ databases">
        <authorList>
            <consortium name="Pathogen Informatics"/>
            <person name="Doyle S."/>
        </authorList>
    </citation>
    <scope>NUCLEOTIDE SEQUENCE [LARGE SCALE GENOMIC DNA]</scope>
    <source>
        <strain evidence="8 9">NCTC13337</strain>
    </source>
</reference>
<dbReference type="CDD" id="cd16343">
    <property type="entry name" value="LMWPTP"/>
    <property type="match status" value="1"/>
</dbReference>
<dbReference type="Pfam" id="PF01451">
    <property type="entry name" value="LMWPc"/>
    <property type="match status" value="1"/>
</dbReference>
<keyword evidence="9" id="KW-1185">Reference proteome</keyword>
<name>A0A380MN72_9GAMM</name>
<evidence type="ECO:0000256" key="3">
    <source>
        <dbReference type="ARBA" id="ARBA00022801"/>
    </source>
</evidence>
<protein>
    <recommendedName>
        <fullName evidence="2">protein-tyrosine-phosphatase</fullName>
        <ecNumber evidence="2">3.1.3.48</ecNumber>
    </recommendedName>
</protein>
<evidence type="ECO:0000313" key="8">
    <source>
        <dbReference type="EMBL" id="SUO93698.1"/>
    </source>
</evidence>
<accession>A0A380MN72</accession>
<dbReference type="EMBL" id="UHIC01000001">
    <property type="protein sequence ID" value="SUO93698.1"/>
    <property type="molecule type" value="Genomic_DNA"/>
</dbReference>
<keyword evidence="4" id="KW-0904">Protein phosphatase</keyword>
<dbReference type="InterPro" id="IPR023485">
    <property type="entry name" value="Ptyr_pPase"/>
</dbReference>
<evidence type="ECO:0000259" key="7">
    <source>
        <dbReference type="SMART" id="SM00226"/>
    </source>
</evidence>
<evidence type="ECO:0000256" key="5">
    <source>
        <dbReference type="ARBA" id="ARBA00051722"/>
    </source>
</evidence>
<proteinExistence type="inferred from homology"/>
<comment type="similarity">
    <text evidence="1">Belongs to the low molecular weight phosphotyrosine protein phosphatase family.</text>
</comment>
<evidence type="ECO:0000256" key="1">
    <source>
        <dbReference type="ARBA" id="ARBA00011063"/>
    </source>
</evidence>
<comment type="catalytic activity">
    <reaction evidence="5">
        <text>O-phospho-L-tyrosyl-[protein] + H2O = L-tyrosyl-[protein] + phosphate</text>
        <dbReference type="Rhea" id="RHEA:10684"/>
        <dbReference type="Rhea" id="RHEA-COMP:10136"/>
        <dbReference type="Rhea" id="RHEA-COMP:20101"/>
        <dbReference type="ChEBI" id="CHEBI:15377"/>
        <dbReference type="ChEBI" id="CHEBI:43474"/>
        <dbReference type="ChEBI" id="CHEBI:46858"/>
        <dbReference type="ChEBI" id="CHEBI:61978"/>
        <dbReference type="EC" id="3.1.3.48"/>
    </reaction>
</comment>
<feature type="active site" description="Proton donor" evidence="6">
    <location>
        <position position="127"/>
    </location>
</feature>
<dbReference type="Gene3D" id="3.40.50.2300">
    <property type="match status" value="1"/>
</dbReference>
<sequence length="158" mass="17668">MKIITLCTGNICRSPMAEGLLRALLKQAKLTHIQTDSAGTHDYHPRHKPDSRAISVMRKHGYDISDLRARVLTTADTLPADSIIMAATNAHRRHAEQLKAQINGQAQIIKLLDHHPDTSKQGQDLADPYYGDERDFEDTYQSLIAALTSFVNTLNKRP</sequence>
<dbReference type="EC" id="3.1.3.48" evidence="2"/>
<dbReference type="PRINTS" id="PR00719">
    <property type="entry name" value="LMWPTPASE"/>
</dbReference>
<dbReference type="InterPro" id="IPR017867">
    <property type="entry name" value="Tyr_phospatase_low_mol_wt"/>
</dbReference>
<feature type="domain" description="Phosphotyrosine protein phosphatase I" evidence="7">
    <location>
        <begin position="1"/>
        <end position="153"/>
    </location>
</feature>
<dbReference type="SMART" id="SM00226">
    <property type="entry name" value="LMWPc"/>
    <property type="match status" value="1"/>
</dbReference>
<keyword evidence="3 8" id="KW-0378">Hydrolase</keyword>
<gene>
    <name evidence="8" type="primary">ptpA_2</name>
    <name evidence="8" type="ORF">NCTC13337_00356</name>
</gene>
<dbReference type="SUPFAM" id="SSF52788">
    <property type="entry name" value="Phosphotyrosine protein phosphatases I"/>
    <property type="match status" value="1"/>
</dbReference>
<dbReference type="Proteomes" id="UP000254601">
    <property type="component" value="Unassembled WGS sequence"/>
</dbReference>
<dbReference type="InterPro" id="IPR036196">
    <property type="entry name" value="Ptyr_pPase_sf"/>
</dbReference>
<organism evidence="8 9">
    <name type="scientific">Suttonella ornithocola</name>
    <dbReference type="NCBI Taxonomy" id="279832"/>
    <lineage>
        <taxon>Bacteria</taxon>
        <taxon>Pseudomonadati</taxon>
        <taxon>Pseudomonadota</taxon>
        <taxon>Gammaproteobacteria</taxon>
        <taxon>Cardiobacteriales</taxon>
        <taxon>Cardiobacteriaceae</taxon>
        <taxon>Suttonella</taxon>
    </lineage>
</organism>
<evidence type="ECO:0000256" key="2">
    <source>
        <dbReference type="ARBA" id="ARBA00013064"/>
    </source>
</evidence>